<dbReference type="KEGG" id="tsl:A3L11_08650"/>
<accession>A0A2Z2MYS6</accession>
<evidence type="ECO:0000313" key="2">
    <source>
        <dbReference type="Proteomes" id="UP000250125"/>
    </source>
</evidence>
<dbReference type="AlphaFoldDB" id="A0A2Z2MYS6"/>
<gene>
    <name evidence="1" type="ORF">A3L11_08650</name>
</gene>
<keyword evidence="2" id="KW-1185">Reference proteome</keyword>
<dbReference type="Proteomes" id="UP000250125">
    <property type="component" value="Chromosome"/>
</dbReference>
<dbReference type="GeneID" id="33318300"/>
<reference evidence="1 2" key="1">
    <citation type="submission" date="2016-04" db="EMBL/GenBank/DDBJ databases">
        <title>Complete genome sequence of Thermococcus siculi type strain RG-20.</title>
        <authorList>
            <person name="Oger P.M."/>
        </authorList>
    </citation>
    <scope>NUCLEOTIDE SEQUENCE [LARGE SCALE GENOMIC DNA]</scope>
    <source>
        <strain evidence="1 2">RG-20</strain>
    </source>
</reference>
<sequence>MSSVLNLRSGFKNLTARVFGKNLSKLATIDGIEKSEGFKESGWILELISRTSISKPRKVDRSVKTAEWRE</sequence>
<dbReference type="RefSeq" id="WP_088856524.1">
    <property type="nucleotide sequence ID" value="NZ_CP015103.1"/>
</dbReference>
<dbReference type="EMBL" id="CP015103">
    <property type="protein sequence ID" value="ASJ09293.1"/>
    <property type="molecule type" value="Genomic_DNA"/>
</dbReference>
<evidence type="ECO:0000313" key="1">
    <source>
        <dbReference type="EMBL" id="ASJ09293.1"/>
    </source>
</evidence>
<proteinExistence type="predicted"/>
<organism evidence="1 2">
    <name type="scientific">Thermococcus siculi</name>
    <dbReference type="NCBI Taxonomy" id="72803"/>
    <lineage>
        <taxon>Archaea</taxon>
        <taxon>Methanobacteriati</taxon>
        <taxon>Methanobacteriota</taxon>
        <taxon>Thermococci</taxon>
        <taxon>Thermococcales</taxon>
        <taxon>Thermococcaceae</taxon>
        <taxon>Thermococcus</taxon>
    </lineage>
</organism>
<protein>
    <submittedName>
        <fullName evidence="1">Uncharacterized protein</fullName>
    </submittedName>
</protein>
<name>A0A2Z2MYS6_9EURY</name>